<evidence type="ECO:0000313" key="1">
    <source>
        <dbReference type="EMBL" id="ROT42677.1"/>
    </source>
</evidence>
<dbReference type="AlphaFoldDB" id="A0A3N2Q7M3"/>
<accession>A0A3N2Q7M3</accession>
<dbReference type="GeneID" id="39582241"/>
<evidence type="ECO:0000313" key="2">
    <source>
        <dbReference type="Proteomes" id="UP000272025"/>
    </source>
</evidence>
<protein>
    <submittedName>
        <fullName evidence="1">Uncharacterized protein</fullName>
    </submittedName>
</protein>
<name>A0A3N2Q7M3_SODAK</name>
<sequence>MTCKVPNLLDINHRLDNGMAFSPYSVLARNRFRFLENDGCTVEFPNGIIGAVRIPLHTRRNLPEDIMQAVEEEAVILKPLDQDSFHIVTESYIIVLCIGQSIPSHIRTSSPPGYEERHCRILVQLAECCEQPGLHVGTDSAAFLTDIIDRNSFLPGMNNAPLELNSYREVSMLKGICHTYVKLFIVEAFHVHMECHAIDIPDSTQIQTITT</sequence>
<proteinExistence type="predicted"/>
<organism evidence="1 2">
    <name type="scientific">Sodiomyces alkalinus (strain CBS 110278 / VKM F-3762 / F11)</name>
    <name type="common">Alkaliphilic filamentous fungus</name>
    <dbReference type="NCBI Taxonomy" id="1314773"/>
    <lineage>
        <taxon>Eukaryota</taxon>
        <taxon>Fungi</taxon>
        <taxon>Dikarya</taxon>
        <taxon>Ascomycota</taxon>
        <taxon>Pezizomycotina</taxon>
        <taxon>Sordariomycetes</taxon>
        <taxon>Hypocreomycetidae</taxon>
        <taxon>Glomerellales</taxon>
        <taxon>Plectosphaerellaceae</taxon>
        <taxon>Sodiomyces</taxon>
    </lineage>
</organism>
<dbReference type="Proteomes" id="UP000272025">
    <property type="component" value="Unassembled WGS sequence"/>
</dbReference>
<dbReference type="RefSeq" id="XP_028470483.1">
    <property type="nucleotide sequence ID" value="XM_028613763.1"/>
</dbReference>
<dbReference type="EMBL" id="ML119051">
    <property type="protein sequence ID" value="ROT42677.1"/>
    <property type="molecule type" value="Genomic_DNA"/>
</dbReference>
<gene>
    <name evidence="1" type="ORF">SODALDRAFT_354841</name>
</gene>
<reference evidence="1 2" key="1">
    <citation type="journal article" date="2018" name="Mol. Ecol.">
        <title>The obligate alkalophilic soda-lake fungus Sodiomyces alkalinus has shifted to a protein diet.</title>
        <authorList>
            <person name="Grum-Grzhimaylo A.A."/>
            <person name="Falkoski D.L."/>
            <person name="van den Heuvel J."/>
            <person name="Valero-Jimenez C.A."/>
            <person name="Min B."/>
            <person name="Choi I.G."/>
            <person name="Lipzen A."/>
            <person name="Daum C.G."/>
            <person name="Aanen D.K."/>
            <person name="Tsang A."/>
            <person name="Henrissat B."/>
            <person name="Bilanenko E.N."/>
            <person name="de Vries R.P."/>
            <person name="van Kan J.A.L."/>
            <person name="Grigoriev I.V."/>
            <person name="Debets A.J.M."/>
        </authorList>
    </citation>
    <scope>NUCLEOTIDE SEQUENCE [LARGE SCALE GENOMIC DNA]</scope>
    <source>
        <strain evidence="1 2">F11</strain>
    </source>
</reference>
<keyword evidence="2" id="KW-1185">Reference proteome</keyword>
<dbReference type="OrthoDB" id="5327538at2759"/>